<dbReference type="PANTHER" id="PTHR30576:SF0">
    <property type="entry name" value="UNDECAPRENYL-PHOSPHATE N-ACETYLGALACTOSAMINYL 1-PHOSPHATE TRANSFERASE-RELATED"/>
    <property type="match status" value="1"/>
</dbReference>
<dbReference type="Proteomes" id="UP000525923">
    <property type="component" value="Unassembled WGS sequence"/>
</dbReference>
<evidence type="ECO:0000256" key="2">
    <source>
        <dbReference type="SAM" id="Phobius"/>
    </source>
</evidence>
<dbReference type="PANTHER" id="PTHR30576">
    <property type="entry name" value="COLANIC BIOSYNTHESIS UDP-GLUCOSE LIPID CARRIER TRANSFERASE"/>
    <property type="match status" value="1"/>
</dbReference>
<evidence type="ECO:0000313" key="5">
    <source>
        <dbReference type="Proteomes" id="UP000525923"/>
    </source>
</evidence>
<evidence type="ECO:0000313" key="4">
    <source>
        <dbReference type="EMBL" id="MBB5179246.1"/>
    </source>
</evidence>
<sequence>MTLGTVDPVKRKNKVTGSIKRAFEFIAALLMLVMLSPLFLVIAILVKSESKGPVFFTQMRGGKDNVHFLIYKFRTMADDDSLRDDTIHVLETDSRITKVGYYLRKMSLDELPQLINIVKGDMSFVGPRPTLTSQTDSYTPYQMQRLLVKPGVTGWAQVRGRNSLSWNEKIELDLEYIERQSLRFDFYILLQTVQKVFNSEGVFRDESKQTEVKKKNQDARDN</sequence>
<dbReference type="GO" id="GO:0016780">
    <property type="term" value="F:phosphotransferase activity, for other substituted phosphate groups"/>
    <property type="evidence" value="ECO:0007669"/>
    <property type="project" value="TreeGrafter"/>
</dbReference>
<evidence type="ECO:0000259" key="3">
    <source>
        <dbReference type="Pfam" id="PF02397"/>
    </source>
</evidence>
<dbReference type="EC" id="2.-.-.-" evidence="4"/>
<dbReference type="InterPro" id="IPR003362">
    <property type="entry name" value="Bact_transf"/>
</dbReference>
<proteinExistence type="inferred from homology"/>
<comment type="similarity">
    <text evidence="1">Belongs to the bacterial sugar transferase family.</text>
</comment>
<reference evidence="4 5" key="1">
    <citation type="submission" date="2020-08" db="EMBL/GenBank/DDBJ databases">
        <title>Genomic Encyclopedia of Type Strains, Phase IV (KMG-IV): sequencing the most valuable type-strain genomes for metagenomic binning, comparative biology and taxonomic classification.</title>
        <authorList>
            <person name="Goeker M."/>
        </authorList>
    </citation>
    <scope>NUCLEOTIDE SEQUENCE [LARGE SCALE GENOMIC DNA]</scope>
    <source>
        <strain evidence="4 5">DSM 15895</strain>
    </source>
</reference>
<evidence type="ECO:0000256" key="1">
    <source>
        <dbReference type="ARBA" id="ARBA00006464"/>
    </source>
</evidence>
<dbReference type="Pfam" id="PF02397">
    <property type="entry name" value="Bac_transf"/>
    <property type="match status" value="1"/>
</dbReference>
<name>A0A7W8FSP7_9BACL</name>
<dbReference type="OrthoDB" id="9808602at2"/>
<comment type="caution">
    <text evidence="4">The sequence shown here is derived from an EMBL/GenBank/DDBJ whole genome shotgun (WGS) entry which is preliminary data.</text>
</comment>
<gene>
    <name evidence="4" type="ORF">HNQ44_000668</name>
</gene>
<dbReference type="AlphaFoldDB" id="A0A7W8FSP7"/>
<feature type="transmembrane region" description="Helical" evidence="2">
    <location>
        <begin position="25"/>
        <end position="46"/>
    </location>
</feature>
<keyword evidence="5" id="KW-1185">Reference proteome</keyword>
<feature type="domain" description="Bacterial sugar transferase" evidence="3">
    <location>
        <begin position="20"/>
        <end position="197"/>
    </location>
</feature>
<keyword evidence="2" id="KW-1133">Transmembrane helix</keyword>
<dbReference type="EMBL" id="JACHHE010000001">
    <property type="protein sequence ID" value="MBB5179246.1"/>
    <property type="molecule type" value="Genomic_DNA"/>
</dbReference>
<keyword evidence="4" id="KW-0808">Transferase</keyword>
<keyword evidence="2" id="KW-0472">Membrane</keyword>
<keyword evidence="2" id="KW-0812">Transmembrane</keyword>
<protein>
    <submittedName>
        <fullName evidence="4">Sugar transferase EpsL</fullName>
        <ecNumber evidence="4">2.-.-.-</ecNumber>
    </submittedName>
</protein>
<organism evidence="4 5">
    <name type="scientific">Planococcus koreensis</name>
    <dbReference type="NCBI Taxonomy" id="112331"/>
    <lineage>
        <taxon>Bacteria</taxon>
        <taxon>Bacillati</taxon>
        <taxon>Bacillota</taxon>
        <taxon>Bacilli</taxon>
        <taxon>Bacillales</taxon>
        <taxon>Caryophanaceae</taxon>
        <taxon>Planococcus</taxon>
    </lineage>
</organism>
<dbReference type="RefSeq" id="WP_135503992.1">
    <property type="nucleotide sequence ID" value="NZ_CP181055.1"/>
</dbReference>
<accession>A0A7W8FSP7</accession>